<organism evidence="2">
    <name type="scientific">uncultured Caudovirales phage</name>
    <dbReference type="NCBI Taxonomy" id="2100421"/>
    <lineage>
        <taxon>Viruses</taxon>
        <taxon>Duplodnaviria</taxon>
        <taxon>Heunggongvirae</taxon>
        <taxon>Uroviricota</taxon>
        <taxon>Caudoviricetes</taxon>
        <taxon>Peduoviridae</taxon>
        <taxon>Maltschvirus</taxon>
        <taxon>Maltschvirus maltsch</taxon>
    </lineage>
</organism>
<evidence type="ECO:0000313" key="3">
    <source>
        <dbReference type="EMBL" id="CAB4172952.1"/>
    </source>
</evidence>
<keyword evidence="1" id="KW-0812">Transmembrane</keyword>
<evidence type="ECO:0000256" key="1">
    <source>
        <dbReference type="SAM" id="Phobius"/>
    </source>
</evidence>
<protein>
    <submittedName>
        <fullName evidence="2">Uncharacterized protein</fullName>
    </submittedName>
</protein>
<sequence length="83" mass="9558">MEQSIYNWAFGLLNLVFGFVLKAIWDSYKELKATDMSLAEKVNSIEILVAGNYVKKDDFDRFTDAIFTKLDKISDKLDNKADK</sequence>
<evidence type="ECO:0000313" key="2">
    <source>
        <dbReference type="EMBL" id="CAB4166088.1"/>
    </source>
</evidence>
<dbReference type="EMBL" id="LR796969">
    <property type="protein sequence ID" value="CAB4178615.1"/>
    <property type="molecule type" value="Genomic_DNA"/>
</dbReference>
<dbReference type="EMBL" id="LR796891">
    <property type="protein sequence ID" value="CAB4172952.1"/>
    <property type="molecule type" value="Genomic_DNA"/>
</dbReference>
<keyword evidence="1" id="KW-1133">Transmembrane helix</keyword>
<reference evidence="2" key="1">
    <citation type="submission" date="2020-04" db="EMBL/GenBank/DDBJ databases">
        <authorList>
            <person name="Chiriac C."/>
            <person name="Salcher M."/>
            <person name="Ghai R."/>
            <person name="Kavagutti S V."/>
        </authorList>
    </citation>
    <scope>NUCLEOTIDE SEQUENCE</scope>
</reference>
<evidence type="ECO:0000313" key="5">
    <source>
        <dbReference type="EMBL" id="CAB4219515.1"/>
    </source>
</evidence>
<name>A0A6J5PA65_9CAUD</name>
<proteinExistence type="predicted"/>
<gene>
    <name evidence="4" type="ORF">UFOVP1019_16</name>
    <name evidence="5" type="ORF">UFOVP1618_50</name>
    <name evidence="2" type="ORF">UFOVP846_10</name>
    <name evidence="3" type="ORF">UFOVP940_18</name>
</gene>
<dbReference type="EMBL" id="LR797482">
    <property type="protein sequence ID" value="CAB4219515.1"/>
    <property type="molecule type" value="Genomic_DNA"/>
</dbReference>
<feature type="transmembrane region" description="Helical" evidence="1">
    <location>
        <begin position="6"/>
        <end position="25"/>
    </location>
</feature>
<evidence type="ECO:0000313" key="4">
    <source>
        <dbReference type="EMBL" id="CAB4178615.1"/>
    </source>
</evidence>
<keyword evidence="1" id="KW-0472">Membrane</keyword>
<accession>A0A6J5PA65</accession>
<dbReference type="EMBL" id="LR796779">
    <property type="protein sequence ID" value="CAB4166088.1"/>
    <property type="molecule type" value="Genomic_DNA"/>
</dbReference>